<dbReference type="InterPro" id="IPR008271">
    <property type="entry name" value="Ser/Thr_kinase_AS"/>
</dbReference>
<evidence type="ECO:0000313" key="4">
    <source>
        <dbReference type="Proteomes" id="UP000803844"/>
    </source>
</evidence>
<dbReference type="GO" id="GO:0044773">
    <property type="term" value="P:mitotic DNA damage checkpoint signaling"/>
    <property type="evidence" value="ECO:0007669"/>
    <property type="project" value="TreeGrafter"/>
</dbReference>
<dbReference type="EMBL" id="MU032345">
    <property type="protein sequence ID" value="KAF3768392.1"/>
    <property type="molecule type" value="Genomic_DNA"/>
</dbReference>
<name>A0A9P5CSB0_CRYP1</name>
<dbReference type="SUPFAM" id="SSF56112">
    <property type="entry name" value="Protein kinase-like (PK-like)"/>
    <property type="match status" value="1"/>
</dbReference>
<evidence type="ECO:0000256" key="1">
    <source>
        <dbReference type="SAM" id="MobiDB-lite"/>
    </source>
</evidence>
<gene>
    <name evidence="3" type="ORF">M406DRAFT_71414</name>
</gene>
<reference evidence="3" key="1">
    <citation type="journal article" date="2020" name="Phytopathology">
        <title>Genome sequence of the chestnut blight fungus Cryphonectria parasitica EP155: A fundamental resource for an archetypical invasive plant pathogen.</title>
        <authorList>
            <person name="Crouch J.A."/>
            <person name="Dawe A."/>
            <person name="Aerts A."/>
            <person name="Barry K."/>
            <person name="Churchill A.C.L."/>
            <person name="Grimwood J."/>
            <person name="Hillman B."/>
            <person name="Milgroom M.G."/>
            <person name="Pangilinan J."/>
            <person name="Smith M."/>
            <person name="Salamov A."/>
            <person name="Schmutz J."/>
            <person name="Yadav J."/>
            <person name="Grigoriev I.V."/>
            <person name="Nuss D."/>
        </authorList>
    </citation>
    <scope>NUCLEOTIDE SEQUENCE</scope>
    <source>
        <strain evidence="3">EP155</strain>
    </source>
</reference>
<dbReference type="InterPro" id="IPR000719">
    <property type="entry name" value="Prot_kinase_dom"/>
</dbReference>
<sequence length="649" mass="73533">MTTSNPESLESTQPFSSSSHAARLAEYTGGPDAGQNWESTQPFSSSSHAARIAKYTSRQPPIQPEADHLEDKDSTQPAQTSVSEQQDFFTAPEEFHSDPVEGADGPVHGRAHGAQQGGEHQPAEVSLDQLALRWDPRIRVVFRQPRDLAIQIDQAGQQEVTMLSRPGSEEQPLWLNLLGCIQSRSEPMFSLTAGSIQCKFFYIPNCDDIVLLNGPVPVEIQCVSDSDFSSKLLEKRSTTLGPGTWKIWTAQHSLEFQLWPRQYSVEIQEGRILGKRSSGEIMPPATKRRRAPGPRLLLMPPVTPSSLPEGEVACVAYSLDDEAWFAYKPSEGQTLMVRDEDADEAGYRLAYLYSRWERRSHCAYTFKAILNSDLTSTKAVVVKIIIRPQGIHADKRGEAGICSAAQRWYAEFKQHRHLDHPRIARLLGYDARLHTLYIEFKDLPDLSSPAWCTETGSFKGNYADACRVLADISSALLYLEDKNILHNDIKPGNILYGRDTAMCRRGAILIDFGLAQKPGPIVEGGTPWYVPPEYRIRRRGYPADIWALGISMLYLIKYIMLPEKQPQFPAWQLAQYHTDSRAKKQMNQWLEEVERLRYNLQARSSQKYREGVELEEYISKMLELSESQRITRRELAQQTRRWTSDICDS</sequence>
<dbReference type="Gene3D" id="1.10.510.10">
    <property type="entry name" value="Transferase(Phosphotransferase) domain 1"/>
    <property type="match status" value="1"/>
</dbReference>
<dbReference type="Proteomes" id="UP000803844">
    <property type="component" value="Unassembled WGS sequence"/>
</dbReference>
<feature type="region of interest" description="Disordered" evidence="1">
    <location>
        <begin position="1"/>
        <end position="123"/>
    </location>
</feature>
<dbReference type="InterPro" id="IPR011009">
    <property type="entry name" value="Kinase-like_dom_sf"/>
</dbReference>
<proteinExistence type="predicted"/>
<evidence type="ECO:0000313" key="3">
    <source>
        <dbReference type="EMBL" id="KAF3768392.1"/>
    </source>
</evidence>
<dbReference type="AlphaFoldDB" id="A0A9P5CSB0"/>
<feature type="compositionally biased region" description="Polar residues" evidence="1">
    <location>
        <begin position="36"/>
        <end position="48"/>
    </location>
</feature>
<dbReference type="PANTHER" id="PTHR44167">
    <property type="entry name" value="OVARIAN-SPECIFIC SERINE/THREONINE-PROTEIN KINASE LOK-RELATED"/>
    <property type="match status" value="1"/>
</dbReference>
<dbReference type="GO" id="GO:0005634">
    <property type="term" value="C:nucleus"/>
    <property type="evidence" value="ECO:0007669"/>
    <property type="project" value="TreeGrafter"/>
</dbReference>
<feature type="compositionally biased region" description="Polar residues" evidence="1">
    <location>
        <begin position="75"/>
        <end position="88"/>
    </location>
</feature>
<dbReference type="GO" id="GO:0004674">
    <property type="term" value="F:protein serine/threonine kinase activity"/>
    <property type="evidence" value="ECO:0007669"/>
    <property type="project" value="TreeGrafter"/>
</dbReference>
<dbReference type="RefSeq" id="XP_040779353.1">
    <property type="nucleotide sequence ID" value="XM_040925433.1"/>
</dbReference>
<protein>
    <recommendedName>
        <fullName evidence="2">Protein kinase domain-containing protein</fullName>
    </recommendedName>
</protein>
<feature type="compositionally biased region" description="Basic and acidic residues" evidence="1">
    <location>
        <begin position="65"/>
        <end position="74"/>
    </location>
</feature>
<dbReference type="CDD" id="cd00180">
    <property type="entry name" value="PKc"/>
    <property type="match status" value="1"/>
</dbReference>
<dbReference type="PROSITE" id="PS00108">
    <property type="entry name" value="PROTEIN_KINASE_ST"/>
    <property type="match status" value="1"/>
</dbReference>
<dbReference type="OrthoDB" id="1668230at2759"/>
<dbReference type="PANTHER" id="PTHR44167:SF18">
    <property type="entry name" value="PROTEIN KINASE DOMAIN-CONTAINING PROTEIN"/>
    <property type="match status" value="1"/>
</dbReference>
<dbReference type="GeneID" id="63842562"/>
<dbReference type="PROSITE" id="PS50011">
    <property type="entry name" value="PROTEIN_KINASE_DOM"/>
    <property type="match status" value="1"/>
</dbReference>
<organism evidence="3 4">
    <name type="scientific">Cryphonectria parasitica (strain ATCC 38755 / EP155)</name>
    <dbReference type="NCBI Taxonomy" id="660469"/>
    <lineage>
        <taxon>Eukaryota</taxon>
        <taxon>Fungi</taxon>
        <taxon>Dikarya</taxon>
        <taxon>Ascomycota</taxon>
        <taxon>Pezizomycotina</taxon>
        <taxon>Sordariomycetes</taxon>
        <taxon>Sordariomycetidae</taxon>
        <taxon>Diaporthales</taxon>
        <taxon>Cryphonectriaceae</taxon>
        <taxon>Cryphonectria-Endothia species complex</taxon>
        <taxon>Cryphonectria</taxon>
    </lineage>
</organism>
<feature type="compositionally biased region" description="Polar residues" evidence="1">
    <location>
        <begin position="1"/>
        <end position="20"/>
    </location>
</feature>
<feature type="domain" description="Protein kinase" evidence="2">
    <location>
        <begin position="351"/>
        <end position="643"/>
    </location>
</feature>
<dbReference type="SMART" id="SM00220">
    <property type="entry name" value="S_TKc"/>
    <property type="match status" value="1"/>
</dbReference>
<dbReference type="GO" id="GO:0005737">
    <property type="term" value="C:cytoplasm"/>
    <property type="evidence" value="ECO:0007669"/>
    <property type="project" value="TreeGrafter"/>
</dbReference>
<accession>A0A9P5CSB0</accession>
<dbReference type="Pfam" id="PF00069">
    <property type="entry name" value="Pkinase"/>
    <property type="match status" value="1"/>
</dbReference>
<evidence type="ECO:0000259" key="2">
    <source>
        <dbReference type="PROSITE" id="PS50011"/>
    </source>
</evidence>
<keyword evidence="4" id="KW-1185">Reference proteome</keyword>
<comment type="caution">
    <text evidence="3">The sequence shown here is derived from an EMBL/GenBank/DDBJ whole genome shotgun (WGS) entry which is preliminary data.</text>
</comment>
<dbReference type="GO" id="GO:0005524">
    <property type="term" value="F:ATP binding"/>
    <property type="evidence" value="ECO:0007669"/>
    <property type="project" value="InterPro"/>
</dbReference>